<comment type="subcellular location">
    <subcellularLocation>
        <location evidence="1">Membrane</location>
        <topology evidence="1">Multi-pass membrane protein</topology>
    </subcellularLocation>
</comment>
<dbReference type="Proteomes" id="UP000482209">
    <property type="component" value="Unassembled WGS sequence"/>
</dbReference>
<keyword evidence="2 5" id="KW-0812">Transmembrane</keyword>
<keyword evidence="4 5" id="KW-0472">Membrane</keyword>
<feature type="transmembrane region" description="Helical" evidence="5">
    <location>
        <begin position="274"/>
        <end position="291"/>
    </location>
</feature>
<sequence>MKDLIKIELKKIINRKAIFITFLFMLAINIVYFILFDYWWNDTYILEDGGTSIEAVKGKEAIDIDRKIGQSFSGILDEKQAKEINHRLDEIEKKYSGYGENQRFLLMNKYRNQRALVERYQKDYKSLENIKIGYCTGWSKFVIGFSNVITICLGGLIIVGAANIFVEERSKKMNYLIGASKYGRNKLVTAKFISMYLYIAFIYIILFVFNLLLYGAVYGFEEADCDIQSSFIFVNSNYKIKFSQLIIIMFILGIISCVTLGSCILAISARLSNTSSVMIASVLVVFAPVFFDFSSSLPNVQKLIEIMPIYLLNIKEMFMNTTLYFGKKLQIPLGISLSLLLSAIIWVWVHRYLKKNEVWSS</sequence>
<proteinExistence type="predicted"/>
<reference evidence="7 8" key="1">
    <citation type="submission" date="2019-08" db="EMBL/GenBank/DDBJ databases">
        <title>In-depth cultivation of the pig gut microbiome towards novel bacterial diversity and tailored functional studies.</title>
        <authorList>
            <person name="Wylensek D."/>
            <person name="Hitch T.C.A."/>
            <person name="Clavel T."/>
        </authorList>
    </citation>
    <scope>NUCLEOTIDE SEQUENCE [LARGE SCALE GENOMIC DNA]</scope>
    <source>
        <strain evidence="7 8">WCA-693-APC-MOT-I</strain>
    </source>
</reference>
<evidence type="ECO:0000259" key="6">
    <source>
        <dbReference type="Pfam" id="PF12698"/>
    </source>
</evidence>
<evidence type="ECO:0000256" key="2">
    <source>
        <dbReference type="ARBA" id="ARBA00022692"/>
    </source>
</evidence>
<organism evidence="7 8">
    <name type="scientific">Velocimicrobium porci</name>
    <dbReference type="NCBI Taxonomy" id="2606634"/>
    <lineage>
        <taxon>Bacteria</taxon>
        <taxon>Bacillati</taxon>
        <taxon>Bacillota</taxon>
        <taxon>Clostridia</taxon>
        <taxon>Lachnospirales</taxon>
        <taxon>Lachnospiraceae</taxon>
        <taxon>Velocimicrobium</taxon>
    </lineage>
</organism>
<dbReference type="PANTHER" id="PTHR37305">
    <property type="entry name" value="INTEGRAL MEMBRANE PROTEIN-RELATED"/>
    <property type="match status" value="1"/>
</dbReference>
<comment type="caution">
    <text evidence="7">The sequence shown here is derived from an EMBL/GenBank/DDBJ whole genome shotgun (WGS) entry which is preliminary data.</text>
</comment>
<accession>A0A6L5Y169</accession>
<evidence type="ECO:0000313" key="7">
    <source>
        <dbReference type="EMBL" id="MSS64722.1"/>
    </source>
</evidence>
<protein>
    <recommendedName>
        <fullName evidence="6">ABC-2 type transporter transmembrane domain-containing protein</fullName>
    </recommendedName>
</protein>
<evidence type="ECO:0000313" key="8">
    <source>
        <dbReference type="Proteomes" id="UP000482209"/>
    </source>
</evidence>
<evidence type="ECO:0000256" key="1">
    <source>
        <dbReference type="ARBA" id="ARBA00004141"/>
    </source>
</evidence>
<feature type="domain" description="ABC-2 type transporter transmembrane" evidence="6">
    <location>
        <begin position="140"/>
        <end position="348"/>
    </location>
</feature>
<name>A0A6L5Y169_9FIRM</name>
<evidence type="ECO:0000256" key="4">
    <source>
        <dbReference type="ARBA" id="ARBA00023136"/>
    </source>
</evidence>
<dbReference type="RefSeq" id="WP_154520113.1">
    <property type="nucleotide sequence ID" value="NZ_VUMT01000026.1"/>
</dbReference>
<feature type="transmembrane region" description="Helical" evidence="5">
    <location>
        <begin position="20"/>
        <end position="40"/>
    </location>
</feature>
<keyword evidence="8" id="KW-1185">Reference proteome</keyword>
<evidence type="ECO:0000256" key="3">
    <source>
        <dbReference type="ARBA" id="ARBA00022989"/>
    </source>
</evidence>
<keyword evidence="3 5" id="KW-1133">Transmembrane helix</keyword>
<feature type="transmembrane region" description="Helical" evidence="5">
    <location>
        <begin position="329"/>
        <end position="349"/>
    </location>
</feature>
<feature type="transmembrane region" description="Helical" evidence="5">
    <location>
        <begin position="187"/>
        <end position="213"/>
    </location>
</feature>
<feature type="transmembrane region" description="Helical" evidence="5">
    <location>
        <begin position="141"/>
        <end position="166"/>
    </location>
</feature>
<dbReference type="EMBL" id="VUMT01000026">
    <property type="protein sequence ID" value="MSS64722.1"/>
    <property type="molecule type" value="Genomic_DNA"/>
</dbReference>
<dbReference type="PANTHER" id="PTHR37305:SF1">
    <property type="entry name" value="MEMBRANE PROTEIN"/>
    <property type="match status" value="1"/>
</dbReference>
<dbReference type="InterPro" id="IPR013525">
    <property type="entry name" value="ABC2_TM"/>
</dbReference>
<evidence type="ECO:0000256" key="5">
    <source>
        <dbReference type="SAM" id="Phobius"/>
    </source>
</evidence>
<dbReference type="Pfam" id="PF12698">
    <property type="entry name" value="ABC2_membrane_3"/>
    <property type="match status" value="1"/>
</dbReference>
<feature type="transmembrane region" description="Helical" evidence="5">
    <location>
        <begin position="245"/>
        <end position="267"/>
    </location>
</feature>
<dbReference type="AlphaFoldDB" id="A0A6L5Y169"/>
<gene>
    <name evidence="7" type="ORF">FYJ58_12675</name>
</gene>